<evidence type="ECO:0000313" key="19">
    <source>
        <dbReference type="Proteomes" id="UP000710432"/>
    </source>
</evidence>
<evidence type="ECO:0000256" key="5">
    <source>
        <dbReference type="ARBA" id="ARBA00022617"/>
    </source>
</evidence>
<dbReference type="EMBL" id="JAATJU010024861">
    <property type="protein sequence ID" value="KAH0504812.1"/>
    <property type="molecule type" value="Genomic_DNA"/>
</dbReference>
<dbReference type="CDD" id="cd07765">
    <property type="entry name" value="KRAB_A-box"/>
    <property type="match status" value="2"/>
</dbReference>
<dbReference type="Proteomes" id="UP000710432">
    <property type="component" value="Unassembled WGS sequence"/>
</dbReference>
<dbReference type="SUPFAM" id="SSF109640">
    <property type="entry name" value="KRAB domain (Kruppel-associated box)"/>
    <property type="match status" value="2"/>
</dbReference>
<dbReference type="Gene3D" id="6.10.140.140">
    <property type="match status" value="1"/>
</dbReference>
<evidence type="ECO:0000256" key="10">
    <source>
        <dbReference type="ARBA" id="ARBA00023004"/>
    </source>
</evidence>
<dbReference type="InterPro" id="IPR001909">
    <property type="entry name" value="KRAB"/>
</dbReference>
<dbReference type="GO" id="GO:0020037">
    <property type="term" value="F:heme binding"/>
    <property type="evidence" value="ECO:0007669"/>
    <property type="project" value="UniProtKB-UniRule"/>
</dbReference>
<evidence type="ECO:0000256" key="1">
    <source>
        <dbReference type="ARBA" id="ARBA00001971"/>
    </source>
</evidence>
<keyword evidence="11 15" id="KW-0503">Monooxygenase</keyword>
<dbReference type="InterPro" id="IPR001128">
    <property type="entry name" value="Cyt_P450"/>
</dbReference>
<keyword evidence="6 14" id="KW-0479">Metal-binding</keyword>
<feature type="domain" description="KRAB" evidence="17">
    <location>
        <begin position="460"/>
        <end position="544"/>
    </location>
</feature>
<organism evidence="18 19">
    <name type="scientific">Microtus ochrogaster</name>
    <name type="common">Prairie vole</name>
    <dbReference type="NCBI Taxonomy" id="79684"/>
    <lineage>
        <taxon>Eukaryota</taxon>
        <taxon>Metazoa</taxon>
        <taxon>Chordata</taxon>
        <taxon>Craniata</taxon>
        <taxon>Vertebrata</taxon>
        <taxon>Euteleostomi</taxon>
        <taxon>Mammalia</taxon>
        <taxon>Eutheria</taxon>
        <taxon>Euarchontoglires</taxon>
        <taxon>Glires</taxon>
        <taxon>Rodentia</taxon>
        <taxon>Myomorpha</taxon>
        <taxon>Muroidea</taxon>
        <taxon>Cricetidae</taxon>
        <taxon>Arvicolinae</taxon>
        <taxon>Microtus</taxon>
    </lineage>
</organism>
<dbReference type="SMART" id="SM00349">
    <property type="entry name" value="KRAB"/>
    <property type="match status" value="2"/>
</dbReference>
<dbReference type="GO" id="GO:0016712">
    <property type="term" value="F:oxidoreductase activity, acting on paired donors, with incorporation or reduction of molecular oxygen, reduced flavin or flavoprotein as one donor, and incorporation of one atom of oxygen"/>
    <property type="evidence" value="ECO:0007669"/>
    <property type="project" value="UniProtKB-EC"/>
</dbReference>
<comment type="subcellular location">
    <subcellularLocation>
        <location evidence="3 16">Endoplasmic reticulum membrane</location>
        <topology evidence="3">Peripheral membrane protein</topology>
    </subcellularLocation>
    <subcellularLocation>
        <location evidence="2 16">Microsome membrane</location>
        <topology evidence="2">Peripheral membrane protein</topology>
    </subcellularLocation>
</comment>
<dbReference type="AlphaFoldDB" id="A0A8J6G727"/>
<dbReference type="Pfam" id="PF01352">
    <property type="entry name" value="KRAB"/>
    <property type="match status" value="1"/>
</dbReference>
<comment type="caution">
    <text evidence="18">The sequence shown here is derived from an EMBL/GenBank/DDBJ whole genome shotgun (WGS) entry which is preliminary data.</text>
</comment>
<dbReference type="InterPro" id="IPR050705">
    <property type="entry name" value="Cytochrome_P450_3A"/>
</dbReference>
<dbReference type="GO" id="GO:0008202">
    <property type="term" value="P:steroid metabolic process"/>
    <property type="evidence" value="ECO:0007669"/>
    <property type="project" value="TreeGrafter"/>
</dbReference>
<evidence type="ECO:0000256" key="13">
    <source>
        <dbReference type="ARBA" id="ARBA00047827"/>
    </source>
</evidence>
<sequence length="616" mass="70378">MLGGRGSELRLDSSPLGADASERCHAPGSWADVGIALLSEARDEALTQDGRRLESSRLFDGPTPLFTITDPDMIKNVLVKESYSVFTNRPDMGPVGIMSKAISISKDEEWKRLRALLSPTFTSGKLKEMFPIVEQYGDILVKYLRREAEKGKPLDMKEVFGAYSMDVITSTAFGVSVDSLNNPKDPFVEKARNLLKLDFFDPLFLSINLFPFLIPIYEMLNVSIFPKDSVAFFKKFVGRMKENRLDSNQKHRVDFLQLMMNTQNNSKDKESHKALTDMEITAQAIIFIIGGYDTTSSTLAFALHALAAHPDIQKKLQEKIDVALPNKAPPNYDTVMEMEYLDMVLNETLRVYPIGLRLERVCKQDVEINGVHVPKGSVVNVPVYALHHDPQYWPEPAEFRPERFSKENKGSINPFVYMPFGYGPRNCIGMRFALMNMKLALTKVLQNFSFQPCKETQNSVTYEDVRINFTQDEWILLNSSQKSLYKDVMLETYRNLKATGMKETIMERKPLNILNVIKPLHVTVIFKGMKKFILQRSHMMVFNMLKLLENSVTYEDVHIDFTEDEWILLNPSQKNLYIDVMLETYRNLTALVYPVIVNWNMCNNQYQQAGVAIAAT</sequence>
<name>A0A8J6G727_MICOH</name>
<dbReference type="PRINTS" id="PR01689">
    <property type="entry name" value="EP450IICYP3A"/>
</dbReference>
<evidence type="ECO:0000256" key="4">
    <source>
        <dbReference type="ARBA" id="ARBA00010617"/>
    </source>
</evidence>
<dbReference type="SUPFAM" id="SSF48264">
    <property type="entry name" value="Cytochrome P450"/>
    <property type="match status" value="1"/>
</dbReference>
<dbReference type="InterPro" id="IPR008072">
    <property type="entry name" value="Cyt_P450_E_CYP3A"/>
</dbReference>
<evidence type="ECO:0000256" key="11">
    <source>
        <dbReference type="ARBA" id="ARBA00023033"/>
    </source>
</evidence>
<keyword evidence="5 14" id="KW-0349">Heme</keyword>
<dbReference type="GO" id="GO:0050649">
    <property type="term" value="F:testosterone 6-beta-hydroxylase activity"/>
    <property type="evidence" value="ECO:0007669"/>
    <property type="project" value="TreeGrafter"/>
</dbReference>
<dbReference type="InterPro" id="IPR002402">
    <property type="entry name" value="Cyt_P450_E_grp-II"/>
</dbReference>
<dbReference type="PROSITE" id="PS00086">
    <property type="entry name" value="CYTOCHROME_P450"/>
    <property type="match status" value="1"/>
</dbReference>
<evidence type="ECO:0000256" key="8">
    <source>
        <dbReference type="ARBA" id="ARBA00022848"/>
    </source>
</evidence>
<dbReference type="GO" id="GO:0070989">
    <property type="term" value="P:oxidative demethylation"/>
    <property type="evidence" value="ECO:0007669"/>
    <property type="project" value="TreeGrafter"/>
</dbReference>
<dbReference type="InterPro" id="IPR036396">
    <property type="entry name" value="Cyt_P450_sf"/>
</dbReference>
<dbReference type="PRINTS" id="PR00385">
    <property type="entry name" value="P450"/>
</dbReference>
<evidence type="ECO:0000256" key="6">
    <source>
        <dbReference type="ARBA" id="ARBA00022723"/>
    </source>
</evidence>
<dbReference type="GO" id="GO:0006355">
    <property type="term" value="P:regulation of DNA-templated transcription"/>
    <property type="evidence" value="ECO:0007669"/>
    <property type="project" value="InterPro"/>
</dbReference>
<evidence type="ECO:0000256" key="7">
    <source>
        <dbReference type="ARBA" id="ARBA00022824"/>
    </source>
</evidence>
<dbReference type="Pfam" id="PF00067">
    <property type="entry name" value="p450"/>
    <property type="match status" value="1"/>
</dbReference>
<keyword evidence="7 16" id="KW-0256">Endoplasmic reticulum</keyword>
<dbReference type="GO" id="GO:0005789">
    <property type="term" value="C:endoplasmic reticulum membrane"/>
    <property type="evidence" value="ECO:0007669"/>
    <property type="project" value="UniProtKB-SubCell"/>
</dbReference>
<dbReference type="FunFam" id="1.10.630.10:FF:000096">
    <property type="entry name" value="Cytochrome P450 3A4"/>
    <property type="match status" value="1"/>
</dbReference>
<proteinExistence type="inferred from homology"/>
<comment type="similarity">
    <text evidence="4 15">Belongs to the cytochrome P450 family.</text>
</comment>
<dbReference type="PRINTS" id="PR00464">
    <property type="entry name" value="EP450II"/>
</dbReference>
<keyword evidence="10 14" id="KW-0408">Iron</keyword>
<dbReference type="PROSITE" id="PS50805">
    <property type="entry name" value="KRAB"/>
    <property type="match status" value="2"/>
</dbReference>
<dbReference type="PANTHER" id="PTHR24302">
    <property type="entry name" value="CYTOCHROME P450 FAMILY 3"/>
    <property type="match status" value="1"/>
</dbReference>
<dbReference type="Gene3D" id="1.10.630.10">
    <property type="entry name" value="Cytochrome P450"/>
    <property type="match status" value="1"/>
</dbReference>
<accession>A0A8J6G727</accession>
<keyword evidence="9 15" id="KW-0560">Oxidoreductase</keyword>
<dbReference type="InterPro" id="IPR036051">
    <property type="entry name" value="KRAB_dom_sf"/>
</dbReference>
<evidence type="ECO:0000256" key="16">
    <source>
        <dbReference type="RuleBase" id="RU368049"/>
    </source>
</evidence>
<comment type="function">
    <text evidence="16">Cytochromes P450 are a group of heme-thiolate monooxygenases. In liver microsomes, this enzyme is involved in an NADPH-dependent electron transport pathway. It oxidizes a variety of structurally unrelated compounds, including steroids, fatty acids, and xenobiotics.</text>
</comment>
<evidence type="ECO:0000256" key="14">
    <source>
        <dbReference type="PIRSR" id="PIRSR602402-1"/>
    </source>
</evidence>
<feature type="binding site" description="axial binding residue" evidence="14">
    <location>
        <position position="427"/>
    </location>
    <ligand>
        <name>heme</name>
        <dbReference type="ChEBI" id="CHEBI:30413"/>
    </ligand>
    <ligandPart>
        <name>Fe</name>
        <dbReference type="ChEBI" id="CHEBI:18248"/>
    </ligandPart>
</feature>
<evidence type="ECO:0000313" key="18">
    <source>
        <dbReference type="EMBL" id="KAH0504812.1"/>
    </source>
</evidence>
<evidence type="ECO:0000256" key="3">
    <source>
        <dbReference type="ARBA" id="ARBA00004406"/>
    </source>
</evidence>
<keyword evidence="8 16" id="KW-0492">Microsome</keyword>
<evidence type="ECO:0000259" key="17">
    <source>
        <dbReference type="PROSITE" id="PS50805"/>
    </source>
</evidence>
<comment type="cofactor">
    <cofactor evidence="1 14 16">
        <name>heme</name>
        <dbReference type="ChEBI" id="CHEBI:30413"/>
    </cofactor>
</comment>
<protein>
    <recommendedName>
        <fullName evidence="16">Cytochrome P450 3A</fullName>
        <ecNumber evidence="16">1.14.14.-</ecNumber>
    </recommendedName>
</protein>
<dbReference type="GO" id="GO:0005506">
    <property type="term" value="F:iron ion binding"/>
    <property type="evidence" value="ECO:0007669"/>
    <property type="project" value="UniProtKB-UniRule"/>
</dbReference>
<evidence type="ECO:0000256" key="12">
    <source>
        <dbReference type="ARBA" id="ARBA00023136"/>
    </source>
</evidence>
<dbReference type="InterPro" id="IPR017972">
    <property type="entry name" value="Cyt_P450_CS"/>
</dbReference>
<gene>
    <name evidence="18" type="ORF">LTLLF_181380</name>
</gene>
<feature type="domain" description="KRAB" evidence="17">
    <location>
        <begin position="552"/>
        <end position="616"/>
    </location>
</feature>
<reference evidence="18" key="1">
    <citation type="submission" date="2020-03" db="EMBL/GenBank/DDBJ databases">
        <title>Studies in the Genomics of Life Span.</title>
        <authorList>
            <person name="Glass D."/>
        </authorList>
    </citation>
    <scope>NUCLEOTIDE SEQUENCE</scope>
    <source>
        <strain evidence="18">LTLLF</strain>
        <tissue evidence="18">Muscle</tissue>
    </source>
</reference>
<evidence type="ECO:0000256" key="9">
    <source>
        <dbReference type="ARBA" id="ARBA00023002"/>
    </source>
</evidence>
<keyword evidence="12" id="KW-0472">Membrane</keyword>
<dbReference type="EC" id="1.14.14.-" evidence="16"/>
<evidence type="ECO:0000256" key="2">
    <source>
        <dbReference type="ARBA" id="ARBA00004174"/>
    </source>
</evidence>
<comment type="catalytic activity">
    <reaction evidence="13 16">
        <text>an organic molecule + reduced [NADPH--hemoprotein reductase] + O2 = an alcohol + oxidized [NADPH--hemoprotein reductase] + H2O + H(+)</text>
        <dbReference type="Rhea" id="RHEA:17149"/>
        <dbReference type="Rhea" id="RHEA-COMP:11964"/>
        <dbReference type="Rhea" id="RHEA-COMP:11965"/>
        <dbReference type="ChEBI" id="CHEBI:15377"/>
        <dbReference type="ChEBI" id="CHEBI:15378"/>
        <dbReference type="ChEBI" id="CHEBI:15379"/>
        <dbReference type="ChEBI" id="CHEBI:30879"/>
        <dbReference type="ChEBI" id="CHEBI:57618"/>
        <dbReference type="ChEBI" id="CHEBI:58210"/>
        <dbReference type="ChEBI" id="CHEBI:142491"/>
        <dbReference type="EC" id="1.14.14.1"/>
    </reaction>
</comment>
<evidence type="ECO:0000256" key="15">
    <source>
        <dbReference type="RuleBase" id="RU000461"/>
    </source>
</evidence>
<dbReference type="PANTHER" id="PTHR24302:SF49">
    <property type="entry name" value="CYTOCHROME P450 3A-RELATED"/>
    <property type="match status" value="1"/>
</dbReference>